<dbReference type="Proteomes" id="UP000692954">
    <property type="component" value="Unassembled WGS sequence"/>
</dbReference>
<name>A0A8S1LH98_9CILI</name>
<dbReference type="EMBL" id="CAJJDN010000021">
    <property type="protein sequence ID" value="CAD8065901.1"/>
    <property type="molecule type" value="Genomic_DNA"/>
</dbReference>
<feature type="coiled-coil region" evidence="1">
    <location>
        <begin position="135"/>
        <end position="162"/>
    </location>
</feature>
<keyword evidence="1" id="KW-0175">Coiled coil</keyword>
<proteinExistence type="predicted"/>
<comment type="caution">
    <text evidence="2">The sequence shown here is derived from an EMBL/GenBank/DDBJ whole genome shotgun (WGS) entry which is preliminary data.</text>
</comment>
<sequence length="225" mass="26823">MKCAKKKYKYLIEDDRIDMEKILQNIRYTLDITQYEQNELQKMFCVIKDKMHCLETQIYTIQKEERALQSENDELQYFINEKKQMLKELNSLIEIVEVSNENFQLDGDSSINLYHILQTYTPRKQKVGMDILLNIQKEEQQIQELKGLLQTVQNKIINLNQNELFWSCIRCRKRLQEGQNEQSCIYHSGQLKYFSCRTCGADEYFTCCHQCRDCNSGCKMGLHKP</sequence>
<keyword evidence="3" id="KW-1185">Reference proteome</keyword>
<reference evidence="2" key="1">
    <citation type="submission" date="2021-01" db="EMBL/GenBank/DDBJ databases">
        <authorList>
            <consortium name="Genoscope - CEA"/>
            <person name="William W."/>
        </authorList>
    </citation>
    <scope>NUCLEOTIDE SEQUENCE</scope>
</reference>
<evidence type="ECO:0000256" key="1">
    <source>
        <dbReference type="SAM" id="Coils"/>
    </source>
</evidence>
<accession>A0A8S1LH98</accession>
<dbReference type="AlphaFoldDB" id="A0A8S1LH98"/>
<organism evidence="2 3">
    <name type="scientific">Paramecium sonneborni</name>
    <dbReference type="NCBI Taxonomy" id="65129"/>
    <lineage>
        <taxon>Eukaryota</taxon>
        <taxon>Sar</taxon>
        <taxon>Alveolata</taxon>
        <taxon>Ciliophora</taxon>
        <taxon>Intramacronucleata</taxon>
        <taxon>Oligohymenophorea</taxon>
        <taxon>Peniculida</taxon>
        <taxon>Parameciidae</taxon>
        <taxon>Paramecium</taxon>
    </lineage>
</organism>
<evidence type="ECO:0000313" key="2">
    <source>
        <dbReference type="EMBL" id="CAD8065901.1"/>
    </source>
</evidence>
<evidence type="ECO:0000313" key="3">
    <source>
        <dbReference type="Proteomes" id="UP000692954"/>
    </source>
</evidence>
<dbReference type="OrthoDB" id="293440at2759"/>
<protein>
    <submittedName>
        <fullName evidence="2">Uncharacterized protein</fullName>
    </submittedName>
</protein>
<gene>
    <name evidence="2" type="ORF">PSON_ATCC_30995.1.T0210028</name>
</gene>